<reference evidence="3 4" key="1">
    <citation type="submission" date="2019-02" db="EMBL/GenBank/DDBJ databases">
        <title>Deep-cultivation of Planctomycetes and their phenomic and genomic characterization uncovers novel biology.</title>
        <authorList>
            <person name="Wiegand S."/>
            <person name="Jogler M."/>
            <person name="Boedeker C."/>
            <person name="Pinto D."/>
            <person name="Vollmers J."/>
            <person name="Rivas-Marin E."/>
            <person name="Kohn T."/>
            <person name="Peeters S.H."/>
            <person name="Heuer A."/>
            <person name="Rast P."/>
            <person name="Oberbeckmann S."/>
            <person name="Bunk B."/>
            <person name="Jeske O."/>
            <person name="Meyerdierks A."/>
            <person name="Storesund J.E."/>
            <person name="Kallscheuer N."/>
            <person name="Luecker S."/>
            <person name="Lage O.M."/>
            <person name="Pohl T."/>
            <person name="Merkel B.J."/>
            <person name="Hornburger P."/>
            <person name="Mueller R.-W."/>
            <person name="Bruemmer F."/>
            <person name="Labrenz M."/>
            <person name="Spormann A.M."/>
            <person name="Op den Camp H."/>
            <person name="Overmann J."/>
            <person name="Amann R."/>
            <person name="Jetten M.S.M."/>
            <person name="Mascher T."/>
            <person name="Medema M.H."/>
            <person name="Devos D.P."/>
            <person name="Kaster A.-K."/>
            <person name="Ovreas L."/>
            <person name="Rohde M."/>
            <person name="Galperin M.Y."/>
            <person name="Jogler C."/>
        </authorList>
    </citation>
    <scope>NUCLEOTIDE SEQUENCE [LARGE SCALE GENOMIC DNA]</scope>
    <source>
        <strain evidence="3 4">Pan265</strain>
    </source>
</reference>
<keyword evidence="1" id="KW-0812">Transmembrane</keyword>
<evidence type="ECO:0000313" key="4">
    <source>
        <dbReference type="Proteomes" id="UP000320386"/>
    </source>
</evidence>
<keyword evidence="1" id="KW-1133">Transmembrane helix</keyword>
<name>A0A518C0A0_9BACT</name>
<dbReference type="OrthoDB" id="269098at2"/>
<dbReference type="PANTHER" id="PTHR30093">
    <property type="entry name" value="GENERAL SECRETION PATHWAY PROTEIN G"/>
    <property type="match status" value="1"/>
</dbReference>
<accession>A0A518C0A0</accession>
<evidence type="ECO:0000313" key="3">
    <source>
        <dbReference type="EMBL" id="QDU72642.1"/>
    </source>
</evidence>
<dbReference type="SUPFAM" id="SSF54523">
    <property type="entry name" value="Pili subunits"/>
    <property type="match status" value="1"/>
</dbReference>
<evidence type="ECO:0000259" key="2">
    <source>
        <dbReference type="Pfam" id="PF07596"/>
    </source>
</evidence>
<organism evidence="3 4">
    <name type="scientific">Mucisphaera calidilacus</name>
    <dbReference type="NCBI Taxonomy" id="2527982"/>
    <lineage>
        <taxon>Bacteria</taxon>
        <taxon>Pseudomonadati</taxon>
        <taxon>Planctomycetota</taxon>
        <taxon>Phycisphaerae</taxon>
        <taxon>Phycisphaerales</taxon>
        <taxon>Phycisphaeraceae</taxon>
        <taxon>Mucisphaera</taxon>
    </lineage>
</organism>
<feature type="domain" description="DUF1559" evidence="2">
    <location>
        <begin position="40"/>
        <end position="210"/>
    </location>
</feature>
<dbReference type="InterPro" id="IPR011453">
    <property type="entry name" value="DUF1559"/>
</dbReference>
<protein>
    <recommendedName>
        <fullName evidence="2">DUF1559 domain-containing protein</fullName>
    </recommendedName>
</protein>
<dbReference type="RefSeq" id="WP_145446810.1">
    <property type="nucleotide sequence ID" value="NZ_CP036280.1"/>
</dbReference>
<dbReference type="Pfam" id="PF07596">
    <property type="entry name" value="SBP_bac_10"/>
    <property type="match status" value="1"/>
</dbReference>
<feature type="transmembrane region" description="Helical" evidence="1">
    <location>
        <begin position="20"/>
        <end position="41"/>
    </location>
</feature>
<evidence type="ECO:0000256" key="1">
    <source>
        <dbReference type="SAM" id="Phobius"/>
    </source>
</evidence>
<dbReference type="Proteomes" id="UP000320386">
    <property type="component" value="Chromosome"/>
</dbReference>
<dbReference type="Pfam" id="PF07963">
    <property type="entry name" value="N_methyl"/>
    <property type="match status" value="1"/>
</dbReference>
<keyword evidence="1" id="KW-0472">Membrane</keyword>
<gene>
    <name evidence="3" type="ORF">Pan265_25140</name>
</gene>
<dbReference type="InterPro" id="IPR012902">
    <property type="entry name" value="N_methyl_site"/>
</dbReference>
<keyword evidence="4" id="KW-1185">Reference proteome</keyword>
<proteinExistence type="predicted"/>
<sequence length="277" mass="30800">MASMPDIQLINNRAFTLIELLVVISIIALLIGILLPALGAARESARLMSCLANERQMGIAMTNFAYSKDGRLPYDELDLSQGTWPNAPIRVTWDDQLSQYDSRQLDQQAVNQDLLAEEDGVQNLYLCPSDDLDRETAGIAKRTYAMAAGSQFHQQNPDLGTWEVGIYGWDQIIHVNEDRRTLWSAKIDSVFDASGTIAIGEYATETNYLGRAEDRVMELLNMEAPDAPEAGYTPHQASGRTNFLYVDGHASTSSYPEVFENRIAKGNYNGTAFDCFK</sequence>
<dbReference type="Gene3D" id="3.30.700.10">
    <property type="entry name" value="Glycoprotein, Type 4 Pilin"/>
    <property type="match status" value="1"/>
</dbReference>
<dbReference type="InterPro" id="IPR045584">
    <property type="entry name" value="Pilin-like"/>
</dbReference>
<dbReference type="AlphaFoldDB" id="A0A518C0A0"/>
<dbReference type="NCBIfam" id="TIGR02532">
    <property type="entry name" value="IV_pilin_GFxxxE"/>
    <property type="match status" value="1"/>
</dbReference>
<dbReference type="PANTHER" id="PTHR30093:SF2">
    <property type="entry name" value="TYPE II SECRETION SYSTEM PROTEIN H"/>
    <property type="match status" value="1"/>
</dbReference>
<dbReference type="KEGG" id="mcad:Pan265_25140"/>
<dbReference type="EMBL" id="CP036280">
    <property type="protein sequence ID" value="QDU72642.1"/>
    <property type="molecule type" value="Genomic_DNA"/>
</dbReference>